<evidence type="ECO:0000256" key="4">
    <source>
        <dbReference type="ARBA" id="ARBA00023136"/>
    </source>
</evidence>
<feature type="compositionally biased region" description="Acidic residues" evidence="6">
    <location>
        <begin position="387"/>
        <end position="399"/>
    </location>
</feature>
<dbReference type="Pfam" id="PF20684">
    <property type="entry name" value="Fung_rhodopsin"/>
    <property type="match status" value="1"/>
</dbReference>
<evidence type="ECO:0000256" key="5">
    <source>
        <dbReference type="ARBA" id="ARBA00038359"/>
    </source>
</evidence>
<dbReference type="PANTHER" id="PTHR33048">
    <property type="entry name" value="PTH11-LIKE INTEGRAL MEMBRANE PROTEIN (AFU_ORTHOLOGUE AFUA_5G11245)"/>
    <property type="match status" value="1"/>
</dbReference>
<comment type="caution">
    <text evidence="9">The sequence shown here is derived from an EMBL/GenBank/DDBJ whole genome shotgun (WGS) entry which is preliminary data.</text>
</comment>
<feature type="compositionally biased region" description="Low complexity" evidence="6">
    <location>
        <begin position="317"/>
        <end position="328"/>
    </location>
</feature>
<comment type="subcellular location">
    <subcellularLocation>
        <location evidence="1">Membrane</location>
        <topology evidence="1">Multi-pass membrane protein</topology>
    </subcellularLocation>
</comment>
<reference evidence="9" key="1">
    <citation type="journal article" date="2023" name="Mol. Phylogenet. Evol.">
        <title>Genome-scale phylogeny and comparative genomics of the fungal order Sordariales.</title>
        <authorList>
            <person name="Hensen N."/>
            <person name="Bonometti L."/>
            <person name="Westerberg I."/>
            <person name="Brannstrom I.O."/>
            <person name="Guillou S."/>
            <person name="Cros-Aarteil S."/>
            <person name="Calhoun S."/>
            <person name="Haridas S."/>
            <person name="Kuo A."/>
            <person name="Mondo S."/>
            <person name="Pangilinan J."/>
            <person name="Riley R."/>
            <person name="LaButti K."/>
            <person name="Andreopoulos B."/>
            <person name="Lipzen A."/>
            <person name="Chen C."/>
            <person name="Yan M."/>
            <person name="Daum C."/>
            <person name="Ng V."/>
            <person name="Clum A."/>
            <person name="Steindorff A."/>
            <person name="Ohm R.A."/>
            <person name="Martin F."/>
            <person name="Silar P."/>
            <person name="Natvig D.O."/>
            <person name="Lalanne C."/>
            <person name="Gautier V."/>
            <person name="Ament-Velasquez S.L."/>
            <person name="Kruys A."/>
            <person name="Hutchinson M.I."/>
            <person name="Powell A.J."/>
            <person name="Barry K."/>
            <person name="Miller A.N."/>
            <person name="Grigoriev I.V."/>
            <person name="Debuchy R."/>
            <person name="Gladieux P."/>
            <person name="Hiltunen Thoren M."/>
            <person name="Johannesson H."/>
        </authorList>
    </citation>
    <scope>NUCLEOTIDE SEQUENCE</scope>
    <source>
        <strain evidence="9">PSN309</strain>
    </source>
</reference>
<evidence type="ECO:0000256" key="6">
    <source>
        <dbReference type="SAM" id="MobiDB-lite"/>
    </source>
</evidence>
<evidence type="ECO:0000256" key="3">
    <source>
        <dbReference type="ARBA" id="ARBA00022989"/>
    </source>
</evidence>
<sequence length="432" mass="47232">MGTTDTNPWRPYNSSAPDGLPHDDTGPHMLAVTFTTWGLAALFVIARLYTRGRIARVIGWTDWFILLSLLAALAMCVCMVIGQFTPSAMVTLTTSNAVATEIRLGMGKHIYDVDPANMSGLAQGFWFSLLFYILCLGFSKISICLLYLTIFTLEWARRLSYGVLAIVVVHLVWVLISCFTFCVPLESIWNYDIQSTFCQPQNTWWANTGMAILTDILIFCIPMPFVGPLKLPRRQKIVVVGIFAMGFFICIVSLIRLVILVKAQLNPDPDTTYNNTNLNHWTSIEAHTAIIVACAMTLKPLVTKFFPNLLVPQTPDSSGSPSNASSGPQLTIGSKPLRKQPSPAGGGAYMEVAEGGNETNDVALGDIEAQSHETALSKSKDITAVIESEETEKDNDDSIAELRTVKRPFARSDAGSVRTEDLGPPATARSMG</sequence>
<gene>
    <name evidence="9" type="ORF">QBC35DRAFT_383311</name>
</gene>
<organism evidence="9 10">
    <name type="scientific">Podospora australis</name>
    <dbReference type="NCBI Taxonomy" id="1536484"/>
    <lineage>
        <taxon>Eukaryota</taxon>
        <taxon>Fungi</taxon>
        <taxon>Dikarya</taxon>
        <taxon>Ascomycota</taxon>
        <taxon>Pezizomycotina</taxon>
        <taxon>Sordariomycetes</taxon>
        <taxon>Sordariomycetidae</taxon>
        <taxon>Sordariales</taxon>
        <taxon>Podosporaceae</taxon>
        <taxon>Podospora</taxon>
    </lineage>
</organism>
<evidence type="ECO:0000256" key="1">
    <source>
        <dbReference type="ARBA" id="ARBA00004141"/>
    </source>
</evidence>
<dbReference type="GO" id="GO:0016020">
    <property type="term" value="C:membrane"/>
    <property type="evidence" value="ECO:0007669"/>
    <property type="project" value="UniProtKB-SubCell"/>
</dbReference>
<dbReference type="Proteomes" id="UP001302126">
    <property type="component" value="Unassembled WGS sequence"/>
</dbReference>
<reference evidence="9" key="2">
    <citation type="submission" date="2023-05" db="EMBL/GenBank/DDBJ databases">
        <authorList>
            <consortium name="Lawrence Berkeley National Laboratory"/>
            <person name="Steindorff A."/>
            <person name="Hensen N."/>
            <person name="Bonometti L."/>
            <person name="Westerberg I."/>
            <person name="Brannstrom I.O."/>
            <person name="Guillou S."/>
            <person name="Cros-Aarteil S."/>
            <person name="Calhoun S."/>
            <person name="Haridas S."/>
            <person name="Kuo A."/>
            <person name="Mondo S."/>
            <person name="Pangilinan J."/>
            <person name="Riley R."/>
            <person name="Labutti K."/>
            <person name="Andreopoulos B."/>
            <person name="Lipzen A."/>
            <person name="Chen C."/>
            <person name="Yanf M."/>
            <person name="Daum C."/>
            <person name="Ng V."/>
            <person name="Clum A."/>
            <person name="Ohm R."/>
            <person name="Martin F."/>
            <person name="Silar P."/>
            <person name="Natvig D."/>
            <person name="Lalanne C."/>
            <person name="Gautier V."/>
            <person name="Ament-Velasquez S.L."/>
            <person name="Kruys A."/>
            <person name="Hutchinson M.I."/>
            <person name="Powell A.J."/>
            <person name="Barry K."/>
            <person name="Miller A.N."/>
            <person name="Grigoriev I.V."/>
            <person name="Debuchy R."/>
            <person name="Gladieux P."/>
            <person name="Thoren M.H."/>
            <person name="Johannesson H."/>
        </authorList>
    </citation>
    <scope>NUCLEOTIDE SEQUENCE</scope>
    <source>
        <strain evidence="9">PSN309</strain>
    </source>
</reference>
<evidence type="ECO:0000256" key="7">
    <source>
        <dbReference type="SAM" id="Phobius"/>
    </source>
</evidence>
<feature type="region of interest" description="Disordered" evidence="6">
    <location>
        <begin position="316"/>
        <end position="352"/>
    </location>
</feature>
<accession>A0AAN6WV80</accession>
<feature type="transmembrane region" description="Helical" evidence="7">
    <location>
        <begin position="125"/>
        <end position="149"/>
    </location>
</feature>
<dbReference type="InterPro" id="IPR052337">
    <property type="entry name" value="SAT4-like"/>
</dbReference>
<keyword evidence="4 7" id="KW-0472">Membrane</keyword>
<evidence type="ECO:0000256" key="2">
    <source>
        <dbReference type="ARBA" id="ARBA00022692"/>
    </source>
</evidence>
<evidence type="ECO:0000259" key="8">
    <source>
        <dbReference type="Pfam" id="PF20684"/>
    </source>
</evidence>
<dbReference type="InterPro" id="IPR049326">
    <property type="entry name" value="Rhodopsin_dom_fungi"/>
</dbReference>
<dbReference type="AlphaFoldDB" id="A0AAN6WV80"/>
<feature type="transmembrane region" description="Helical" evidence="7">
    <location>
        <begin position="237"/>
        <end position="261"/>
    </location>
</feature>
<dbReference type="PANTHER" id="PTHR33048:SF47">
    <property type="entry name" value="INTEGRAL MEMBRANE PROTEIN-RELATED"/>
    <property type="match status" value="1"/>
</dbReference>
<feature type="transmembrane region" description="Helical" evidence="7">
    <location>
        <begin position="62"/>
        <end position="84"/>
    </location>
</feature>
<dbReference type="EMBL" id="MU864392">
    <property type="protein sequence ID" value="KAK4188146.1"/>
    <property type="molecule type" value="Genomic_DNA"/>
</dbReference>
<evidence type="ECO:0000313" key="10">
    <source>
        <dbReference type="Proteomes" id="UP001302126"/>
    </source>
</evidence>
<proteinExistence type="inferred from homology"/>
<keyword evidence="3 7" id="KW-1133">Transmembrane helix</keyword>
<keyword evidence="2 7" id="KW-0812">Transmembrane</keyword>
<keyword evidence="10" id="KW-1185">Reference proteome</keyword>
<feature type="transmembrane region" description="Helical" evidence="7">
    <location>
        <begin position="161"/>
        <end position="184"/>
    </location>
</feature>
<feature type="transmembrane region" description="Helical" evidence="7">
    <location>
        <begin position="29"/>
        <end position="50"/>
    </location>
</feature>
<feature type="region of interest" description="Disordered" evidence="6">
    <location>
        <begin position="370"/>
        <end position="432"/>
    </location>
</feature>
<protein>
    <recommendedName>
        <fullName evidence="8">Rhodopsin domain-containing protein</fullName>
    </recommendedName>
</protein>
<evidence type="ECO:0000313" key="9">
    <source>
        <dbReference type="EMBL" id="KAK4188146.1"/>
    </source>
</evidence>
<comment type="similarity">
    <text evidence="5">Belongs to the SAT4 family.</text>
</comment>
<name>A0AAN6WV80_9PEZI</name>
<feature type="domain" description="Rhodopsin" evidence="8">
    <location>
        <begin position="46"/>
        <end position="303"/>
    </location>
</feature>
<feature type="transmembrane region" description="Helical" evidence="7">
    <location>
        <begin position="204"/>
        <end position="225"/>
    </location>
</feature>